<evidence type="ECO:0000256" key="2">
    <source>
        <dbReference type="SAM" id="SignalP"/>
    </source>
</evidence>
<dbReference type="EMBL" id="CP000471">
    <property type="protein sequence ID" value="ABK44409.1"/>
    <property type="molecule type" value="Genomic_DNA"/>
</dbReference>
<dbReference type="HOGENOM" id="CLU_1233802_0_0_5"/>
<evidence type="ECO:0000313" key="4">
    <source>
        <dbReference type="Proteomes" id="UP000002586"/>
    </source>
</evidence>
<proteinExistence type="predicted"/>
<reference evidence="3 4" key="2">
    <citation type="journal article" date="2012" name="Int. J. Syst. Evol. Microbiol.">
        <title>Magnetococcus marinus gen. nov., sp. nov., a marine, magnetotactic bacterium that represents a novel lineage (Magnetococcaceae fam. nov.; Magnetococcales ord. nov.) at the base of the Alphaproteobacteria.</title>
        <authorList>
            <person name="Bazylinski D.A."/>
            <person name="Williams T.J."/>
            <person name="Lefevre C.T."/>
            <person name="Berg R.J."/>
            <person name="Zhang C.L."/>
            <person name="Bowser S.S."/>
            <person name="Dean A.J."/>
            <person name="Beveridge T.J."/>
        </authorList>
    </citation>
    <scope>NUCLEOTIDE SEQUENCE [LARGE SCALE GENOMIC DNA]</scope>
    <source>
        <strain evidence="4">ATCC BAA-1437 / JCM 17883 / MC-1</strain>
    </source>
</reference>
<dbReference type="RefSeq" id="WP_011713553.1">
    <property type="nucleotide sequence ID" value="NC_008576.1"/>
</dbReference>
<accession>A0L8W6</accession>
<keyword evidence="1" id="KW-0175">Coiled coil</keyword>
<dbReference type="AlphaFoldDB" id="A0L8W6"/>
<feature type="chain" id="PRO_5002625973" evidence="2">
    <location>
        <begin position="23"/>
        <end position="224"/>
    </location>
</feature>
<keyword evidence="2" id="KW-0732">Signal</keyword>
<organism evidence="3 4">
    <name type="scientific">Magnetococcus marinus (strain ATCC BAA-1437 / JCM 17883 / MC-1)</name>
    <dbReference type="NCBI Taxonomy" id="156889"/>
    <lineage>
        <taxon>Bacteria</taxon>
        <taxon>Pseudomonadati</taxon>
        <taxon>Pseudomonadota</taxon>
        <taxon>Magnetococcia</taxon>
        <taxon>Magnetococcales</taxon>
        <taxon>Magnetococcaceae</taxon>
        <taxon>Magnetococcus</taxon>
    </lineage>
</organism>
<name>A0L8W6_MAGMM</name>
<evidence type="ECO:0000313" key="3">
    <source>
        <dbReference type="EMBL" id="ABK44409.1"/>
    </source>
</evidence>
<feature type="signal peptide" evidence="2">
    <location>
        <begin position="1"/>
        <end position="22"/>
    </location>
</feature>
<protein>
    <submittedName>
        <fullName evidence="3">Uncharacterized protein</fullName>
    </submittedName>
</protein>
<dbReference type="KEGG" id="mgm:Mmc1_1901"/>
<dbReference type="Proteomes" id="UP000002586">
    <property type="component" value="Chromosome"/>
</dbReference>
<reference evidence="4" key="1">
    <citation type="journal article" date="2009" name="Appl. Environ. Microbiol.">
        <title>Complete genome sequence of the chemolithoautotrophic marine magnetotactic coccus strain MC-1.</title>
        <authorList>
            <person name="Schubbe S."/>
            <person name="Williams T.J."/>
            <person name="Xie G."/>
            <person name="Kiss H.E."/>
            <person name="Brettin T.S."/>
            <person name="Martinez D."/>
            <person name="Ross C.A."/>
            <person name="Schuler D."/>
            <person name="Cox B.L."/>
            <person name="Nealson K.H."/>
            <person name="Bazylinski D.A."/>
        </authorList>
    </citation>
    <scope>NUCLEOTIDE SEQUENCE [LARGE SCALE GENOMIC DNA]</scope>
    <source>
        <strain evidence="4">ATCC BAA-1437 / JCM 17883 / MC-1</strain>
    </source>
</reference>
<keyword evidence="4" id="KW-1185">Reference proteome</keyword>
<sequence precursor="true">MFKHLIYAPLCTLLLGVSGASGQTPFLTPQQVVAPPITLEARIEQLEQQVKQLQSFVQQHYPNLSLPQAAPPPPPSPAALLEKRQALLKQIQHRKQQAAAQQQAQQQAQQRYAMQQIEMLALRWLPPTEQSPAAVTFGLHNRGEQTLTRVVVEIELLNPLGQPLATEILKPILSSGPMEEAQGVLQPASVWNRPTPFPLHHSGQNVQSVRGRVHEVTFKHATTP</sequence>
<evidence type="ECO:0000256" key="1">
    <source>
        <dbReference type="SAM" id="Coils"/>
    </source>
</evidence>
<feature type="coiled-coil region" evidence="1">
    <location>
        <begin position="81"/>
        <end position="108"/>
    </location>
</feature>
<gene>
    <name evidence="3" type="ordered locus">Mmc1_1901</name>
</gene>